<gene>
    <name evidence="3" type="primary">ORF-25</name>
</gene>
<dbReference type="EMBL" id="MN689112">
    <property type="protein sequence ID" value="QGW49438.1"/>
    <property type="molecule type" value="Genomic_DNA"/>
</dbReference>
<evidence type="ECO:0000313" key="5">
    <source>
        <dbReference type="EMBL" id="QGW49438.1"/>
    </source>
</evidence>
<evidence type="ECO:0000313" key="3">
    <source>
        <dbReference type="EMBL" id="QGW49158.1"/>
    </source>
</evidence>
<reference evidence="5" key="2">
    <citation type="submission" date="2019-11" db="EMBL/GenBank/DDBJ databases">
        <title>Complete Genome Sequences of Seven New Chrysodeixis includens NPV Isolates from Minas Gerais and Mato Grosso States in Brazil.</title>
        <authorList>
            <person name="Craveiro S.R."/>
            <person name="Monteiro L.L.S."/>
            <person name="Santos L.A.V.M."/>
            <person name="Togawa R.C."/>
            <person name="Inglis P.W."/>
            <person name="Ribeiro Z.M.A."/>
            <person name="Ribeiro B.M."/>
            <person name="Castro M.E.B."/>
        </authorList>
    </citation>
    <scope>NUCLEOTIDE SEQUENCE</scope>
    <source>
        <strain evidence="4">ChinNPV-MG.A</strain>
        <strain evidence="3">ChinNPV-MG.B</strain>
        <strain evidence="5">ChinNPV-MT.A</strain>
        <strain evidence="6">ChinNPV-MT.B</strain>
        <strain evidence="7">ChinNPV-MT.C</strain>
        <strain evidence="8">ChinNPV-MT.D</strain>
        <strain evidence="9">ChinNPV-MT.E</strain>
    </source>
</reference>
<evidence type="ECO:0000313" key="8">
    <source>
        <dbReference type="EMBL" id="QGW49858.1"/>
    </source>
</evidence>
<proteinExistence type="predicted"/>
<accession>A0A1C8ZZ38</accession>
<dbReference type="EMBL" id="MN542939">
    <property type="protein sequence ID" value="QGW49298.1"/>
    <property type="molecule type" value="Genomic_DNA"/>
</dbReference>
<sequence>MKTTYIILVFKDLNYHIVSLRLYYCRALTDNEMNQNETFRDDLRRLTSKLMDLVRPKTPKVTTTLALTSSSSSPPPPPPPPPPPMPSPPPKLGDVLQHMGRNKLLLKRKKDDDFSIEEINILSDEARDYLNALQLEKFYHCRLCYHKNAELRCDFHRKYVFDQSSDAKNSAYIEFLNSEMGVISFVELYYSYLSVPFWKLNAQFLFRDLTGFSSIKELLTFYNYECLDDVDDVSFETMDEEDEETASK</sequence>
<protein>
    <submittedName>
        <fullName evidence="2">Uncharacterized protein</fullName>
    </submittedName>
</protein>
<dbReference type="EMBL" id="MN689116">
    <property type="protein sequence ID" value="QGW49998.1"/>
    <property type="molecule type" value="Genomic_DNA"/>
</dbReference>
<dbReference type="EMBL" id="MN689115">
    <property type="protein sequence ID" value="QGW49858.1"/>
    <property type="molecule type" value="Genomic_DNA"/>
</dbReference>
<dbReference type="EMBL" id="MN542938">
    <property type="protein sequence ID" value="QGW49158.1"/>
    <property type="molecule type" value="Genomic_DNA"/>
</dbReference>
<evidence type="ECO:0000313" key="2">
    <source>
        <dbReference type="EMBL" id="AOL57170.1"/>
    </source>
</evidence>
<evidence type="ECO:0000313" key="9">
    <source>
        <dbReference type="EMBL" id="QGW49998.1"/>
    </source>
</evidence>
<evidence type="ECO:0000256" key="1">
    <source>
        <dbReference type="SAM" id="MobiDB-lite"/>
    </source>
</evidence>
<name>A0A1C8ZZ38_9ABAC</name>
<dbReference type="SUPFAM" id="SSF101447">
    <property type="entry name" value="Formin homology 2 domain (FH2 domain)"/>
    <property type="match status" value="1"/>
</dbReference>
<dbReference type="EMBL" id="MN689114">
    <property type="protein sequence ID" value="QGW49718.1"/>
    <property type="molecule type" value="Genomic_DNA"/>
</dbReference>
<organism evidence="2">
    <name type="scientific">Chrysodeixis includens nucleopolyhedrovirus</name>
    <dbReference type="NCBI Taxonomy" id="1207438"/>
    <lineage>
        <taxon>Viruses</taxon>
        <taxon>Viruses incertae sedis</taxon>
        <taxon>Naldaviricetes</taxon>
        <taxon>Lefavirales</taxon>
        <taxon>Baculoviridae</taxon>
        <taxon>Alphabaculovirus</taxon>
        <taxon>Alphabaculovirus chrincludentis</taxon>
        <taxon>Alphabaculovirus alterchrincludentis</taxon>
    </lineage>
</organism>
<evidence type="ECO:0000313" key="4">
    <source>
        <dbReference type="EMBL" id="QGW49298.1"/>
    </source>
</evidence>
<dbReference type="EMBL" id="KU669294">
    <property type="protein sequence ID" value="AOL57170.1"/>
    <property type="molecule type" value="Genomic_DNA"/>
</dbReference>
<reference evidence="2" key="1">
    <citation type="journal article" date="2016" name="Genome Announc.">
        <title>Complete genomes of six Chrysodeixis includens nucleopolyhedrovirus isolates.</title>
        <authorList>
            <person name="Craveiro S.R."/>
            <person name="Santos L.A.V.M."/>
            <person name="Togawa R.C."/>
            <person name="Inglis P.W."/>
            <person name="Grynberg P."/>
            <person name="Ribeiro Z.M.A."/>
            <person name="Ribeiro B.M."/>
            <person name="Castro M.E.B."/>
        </authorList>
    </citation>
    <scope>NUCLEOTIDE SEQUENCE</scope>
    <source>
        <strain evidence="2">IG</strain>
    </source>
</reference>
<dbReference type="Pfam" id="PF06851">
    <property type="entry name" value="DUF1247"/>
    <property type="match status" value="1"/>
</dbReference>
<dbReference type="EMBL" id="MN689113">
    <property type="protein sequence ID" value="QGW49578.1"/>
    <property type="molecule type" value="Genomic_DNA"/>
</dbReference>
<evidence type="ECO:0000313" key="6">
    <source>
        <dbReference type="EMBL" id="QGW49578.1"/>
    </source>
</evidence>
<dbReference type="InterPro" id="IPR009657">
    <property type="entry name" value="Protein_Ac34"/>
</dbReference>
<evidence type="ECO:0000313" key="7">
    <source>
        <dbReference type="EMBL" id="QGW49718.1"/>
    </source>
</evidence>
<feature type="compositionally biased region" description="Pro residues" evidence="1">
    <location>
        <begin position="73"/>
        <end position="91"/>
    </location>
</feature>
<feature type="region of interest" description="Disordered" evidence="1">
    <location>
        <begin position="63"/>
        <end position="94"/>
    </location>
</feature>